<keyword evidence="3" id="KW-1185">Reference proteome</keyword>
<feature type="compositionally biased region" description="Polar residues" evidence="1">
    <location>
        <begin position="87"/>
        <end position="97"/>
    </location>
</feature>
<dbReference type="EMBL" id="CAICTM010000363">
    <property type="protein sequence ID" value="CAB9508850.1"/>
    <property type="molecule type" value="Genomic_DNA"/>
</dbReference>
<comment type="caution">
    <text evidence="2">The sequence shown here is derived from an EMBL/GenBank/DDBJ whole genome shotgun (WGS) entry which is preliminary data.</text>
</comment>
<gene>
    <name evidence="2" type="ORF">SEMRO_364_G127001.1</name>
</gene>
<proteinExistence type="predicted"/>
<feature type="compositionally biased region" description="Basic and acidic residues" evidence="1">
    <location>
        <begin position="1"/>
        <end position="11"/>
    </location>
</feature>
<organism evidence="2 3">
    <name type="scientific">Seminavis robusta</name>
    <dbReference type="NCBI Taxonomy" id="568900"/>
    <lineage>
        <taxon>Eukaryota</taxon>
        <taxon>Sar</taxon>
        <taxon>Stramenopiles</taxon>
        <taxon>Ochrophyta</taxon>
        <taxon>Bacillariophyta</taxon>
        <taxon>Bacillariophyceae</taxon>
        <taxon>Bacillariophycidae</taxon>
        <taxon>Naviculales</taxon>
        <taxon>Naviculaceae</taxon>
        <taxon>Seminavis</taxon>
    </lineage>
</organism>
<reference evidence="2" key="1">
    <citation type="submission" date="2020-06" db="EMBL/GenBank/DDBJ databases">
        <authorList>
            <consortium name="Plant Systems Biology data submission"/>
        </authorList>
    </citation>
    <scope>NUCLEOTIDE SEQUENCE</scope>
    <source>
        <strain evidence="2">D6</strain>
    </source>
</reference>
<feature type="region of interest" description="Disordered" evidence="1">
    <location>
        <begin position="1"/>
        <end position="24"/>
    </location>
</feature>
<sequence length="150" mass="16309">MPSKHSSTDHRRTSRSRSPLEDNSVFDIPMVIEFSVPAQQPANRWSAGSTSNFNRGAPAPKSSRQDDSDEDIPIMISVRGPAGCGESITTRSSVGTGNCTGGSRGQISQGTGMSSRTSRTNMTRRRSSIGPPNLPRRQRSGKMKLIEIYR</sequence>
<dbReference type="Proteomes" id="UP001153069">
    <property type="component" value="Unassembled WGS sequence"/>
</dbReference>
<evidence type="ECO:0000313" key="2">
    <source>
        <dbReference type="EMBL" id="CAB9508850.1"/>
    </source>
</evidence>
<accession>A0A9N8DY95</accession>
<feature type="compositionally biased region" description="Polar residues" evidence="1">
    <location>
        <begin position="37"/>
        <end position="54"/>
    </location>
</feature>
<protein>
    <submittedName>
        <fullName evidence="2">Uncharacterized protein</fullName>
    </submittedName>
</protein>
<feature type="compositionally biased region" description="Low complexity" evidence="1">
    <location>
        <begin position="110"/>
        <end position="121"/>
    </location>
</feature>
<feature type="region of interest" description="Disordered" evidence="1">
    <location>
        <begin position="37"/>
        <end position="150"/>
    </location>
</feature>
<evidence type="ECO:0000256" key="1">
    <source>
        <dbReference type="SAM" id="MobiDB-lite"/>
    </source>
</evidence>
<dbReference type="AlphaFoldDB" id="A0A9N8DY95"/>
<name>A0A9N8DY95_9STRA</name>
<evidence type="ECO:0000313" key="3">
    <source>
        <dbReference type="Proteomes" id="UP001153069"/>
    </source>
</evidence>